<comment type="similarity">
    <text evidence="1">Belongs to the membrane fusion protein (MFP) (TC 8.A.1) family.</text>
</comment>
<protein>
    <submittedName>
        <fullName evidence="5">Efflux RND transporter periplasmic adaptor subunit</fullName>
    </submittedName>
</protein>
<dbReference type="Gene3D" id="2.40.420.20">
    <property type="match status" value="1"/>
</dbReference>
<proteinExistence type="inferred from homology"/>
<dbReference type="PROSITE" id="PS51257">
    <property type="entry name" value="PROKAR_LIPOPROTEIN"/>
    <property type="match status" value="1"/>
</dbReference>
<dbReference type="NCBIfam" id="TIGR01730">
    <property type="entry name" value="RND_mfp"/>
    <property type="match status" value="1"/>
</dbReference>
<dbReference type="PANTHER" id="PTHR30158:SF23">
    <property type="entry name" value="MULTIDRUG RESISTANCE PROTEIN MEXA"/>
    <property type="match status" value="1"/>
</dbReference>
<dbReference type="Gene3D" id="2.40.30.170">
    <property type="match status" value="1"/>
</dbReference>
<comment type="caution">
    <text evidence="5">The sequence shown here is derived from an EMBL/GenBank/DDBJ whole genome shotgun (WGS) entry which is preliminary data.</text>
</comment>
<evidence type="ECO:0000259" key="4">
    <source>
        <dbReference type="Pfam" id="PF25944"/>
    </source>
</evidence>
<feature type="domain" description="Multidrug resistance protein MdtA-like beta-barrel" evidence="4">
    <location>
        <begin position="219"/>
        <end position="276"/>
    </location>
</feature>
<keyword evidence="6" id="KW-1185">Reference proteome</keyword>
<dbReference type="Proteomes" id="UP001589585">
    <property type="component" value="Unassembled WGS sequence"/>
</dbReference>
<reference evidence="5 6" key="1">
    <citation type="submission" date="2024-09" db="EMBL/GenBank/DDBJ databases">
        <authorList>
            <person name="Sun Q."/>
            <person name="Mori K."/>
        </authorList>
    </citation>
    <scope>NUCLEOTIDE SEQUENCE [LARGE SCALE GENOMIC DNA]</scope>
    <source>
        <strain evidence="5 6">CECT 8622</strain>
    </source>
</reference>
<dbReference type="PANTHER" id="PTHR30158">
    <property type="entry name" value="ACRA/E-RELATED COMPONENT OF DRUG EFFLUX TRANSPORTER"/>
    <property type="match status" value="1"/>
</dbReference>
<dbReference type="InterPro" id="IPR006143">
    <property type="entry name" value="RND_pump_MFP"/>
</dbReference>
<dbReference type="SUPFAM" id="SSF111369">
    <property type="entry name" value="HlyD-like secretion proteins"/>
    <property type="match status" value="1"/>
</dbReference>
<dbReference type="Pfam" id="PF25944">
    <property type="entry name" value="Beta-barrel_RND"/>
    <property type="match status" value="1"/>
</dbReference>
<feature type="domain" description="Multidrug resistance protein MdtA-like barrel-sandwich hybrid" evidence="3">
    <location>
        <begin position="66"/>
        <end position="191"/>
    </location>
</feature>
<feature type="compositionally biased region" description="Basic and acidic residues" evidence="2">
    <location>
        <begin position="359"/>
        <end position="370"/>
    </location>
</feature>
<dbReference type="InterPro" id="IPR058625">
    <property type="entry name" value="MdtA-like_BSH"/>
</dbReference>
<evidence type="ECO:0000259" key="3">
    <source>
        <dbReference type="Pfam" id="PF25917"/>
    </source>
</evidence>
<feature type="region of interest" description="Disordered" evidence="2">
    <location>
        <begin position="359"/>
        <end position="380"/>
    </location>
</feature>
<organism evidence="5 6">
    <name type="scientific">Mariniflexile ostreae</name>
    <dbReference type="NCBI Taxonomy" id="1520892"/>
    <lineage>
        <taxon>Bacteria</taxon>
        <taxon>Pseudomonadati</taxon>
        <taxon>Bacteroidota</taxon>
        <taxon>Flavobacteriia</taxon>
        <taxon>Flavobacteriales</taxon>
        <taxon>Flavobacteriaceae</taxon>
        <taxon>Mariniflexile</taxon>
    </lineage>
</organism>
<evidence type="ECO:0000256" key="1">
    <source>
        <dbReference type="ARBA" id="ARBA00009477"/>
    </source>
</evidence>
<dbReference type="RefSeq" id="WP_379862505.1">
    <property type="nucleotide sequence ID" value="NZ_JBHMFC010000105.1"/>
</dbReference>
<gene>
    <name evidence="5" type="ORF">ACFFU9_16060</name>
</gene>
<evidence type="ECO:0000313" key="5">
    <source>
        <dbReference type="EMBL" id="MFB9058260.1"/>
    </source>
</evidence>
<dbReference type="Gene3D" id="1.10.287.470">
    <property type="entry name" value="Helix hairpin bin"/>
    <property type="match status" value="1"/>
</dbReference>
<name>A0ABV5FFQ1_9FLAO</name>
<dbReference type="Pfam" id="PF25917">
    <property type="entry name" value="BSH_RND"/>
    <property type="match status" value="1"/>
</dbReference>
<evidence type="ECO:0000313" key="6">
    <source>
        <dbReference type="Proteomes" id="UP001589585"/>
    </source>
</evidence>
<accession>A0ABV5FFQ1</accession>
<dbReference type="InterPro" id="IPR058626">
    <property type="entry name" value="MdtA-like_b-barrel"/>
</dbReference>
<dbReference type="Gene3D" id="2.40.50.100">
    <property type="match status" value="1"/>
</dbReference>
<sequence length="380" mass="41122">MNSITKNIMPLLLLILVASCGNDKNSQNAAGGQPRAMALPVIEIPVKTVTTYISYPTSIEGVVNSEVRAKISGYITDVLVDEGQKVRKGQVLFRLETESMNQDALAAKANVNAAQVEVNKLKPLVEKNIISSVQLETAKAQLEQAKSGFNSISSNIGYGTIKSPVDGYVGEIRLRKGSLVSPSSQGALTTVSDISNVYAYFSMNEKEYLDFIQNAEGTSKEEKIKNLSEVTLILANGREYDSKGKIETINSQINRNTGTVSFRARFDNANGILTNGNSGTIKVPTVYENVVVVPQEATFENQNSRLVYVVQQDSAKNTVAVSKAITIKGKSDNLFIVDTGLEKGETVIAKGIGKVRDGMPIEPTKSDFDSISKPITPEFQ</sequence>
<dbReference type="EMBL" id="JBHMFC010000105">
    <property type="protein sequence ID" value="MFB9058260.1"/>
    <property type="molecule type" value="Genomic_DNA"/>
</dbReference>
<evidence type="ECO:0000256" key="2">
    <source>
        <dbReference type="SAM" id="MobiDB-lite"/>
    </source>
</evidence>
<dbReference type="PRINTS" id="PR01490">
    <property type="entry name" value="RTXTOXIND"/>
</dbReference>